<feature type="site" description="Important for induction of apoptosis" evidence="13">
    <location>
        <position position="418"/>
    </location>
</feature>
<comment type="subunit">
    <text evidence="2">Homotetramer.</text>
</comment>
<evidence type="ECO:0000256" key="4">
    <source>
        <dbReference type="ARBA" id="ARBA00022741"/>
    </source>
</evidence>
<dbReference type="PROSITE" id="PS00892">
    <property type="entry name" value="HIT_1"/>
    <property type="match status" value="1"/>
</dbReference>
<dbReference type="AlphaFoldDB" id="A0A5E4N8G8"/>
<dbReference type="GO" id="GO:0000166">
    <property type="term" value="F:nucleotide binding"/>
    <property type="evidence" value="ECO:0007669"/>
    <property type="project" value="UniProtKB-KW"/>
</dbReference>
<dbReference type="SUPFAM" id="SSF54197">
    <property type="entry name" value="HIT-like"/>
    <property type="match status" value="1"/>
</dbReference>
<keyword evidence="6" id="KW-0511">Multifunctional enzyme</keyword>
<dbReference type="CDD" id="cd07572">
    <property type="entry name" value="nit"/>
    <property type="match status" value="1"/>
</dbReference>
<dbReference type="OrthoDB" id="680339at2759"/>
<evidence type="ECO:0000256" key="2">
    <source>
        <dbReference type="ARBA" id="ARBA00011881"/>
    </source>
</evidence>
<comment type="cofactor">
    <cofactor evidence="1">
        <name>Mn(2+)</name>
        <dbReference type="ChEBI" id="CHEBI:29035"/>
    </cofactor>
</comment>
<dbReference type="InterPro" id="IPR003010">
    <property type="entry name" value="C-N_Hydrolase"/>
</dbReference>
<dbReference type="Pfam" id="PF00795">
    <property type="entry name" value="CN_hydrolase"/>
    <property type="match status" value="1"/>
</dbReference>
<evidence type="ECO:0000256" key="7">
    <source>
        <dbReference type="ARBA" id="ARBA00047780"/>
    </source>
</evidence>
<dbReference type="InterPro" id="IPR036265">
    <property type="entry name" value="HIT-like_sf"/>
</dbReference>
<evidence type="ECO:0000256" key="3">
    <source>
        <dbReference type="ARBA" id="ARBA00012377"/>
    </source>
</evidence>
<dbReference type="Gene3D" id="3.60.110.10">
    <property type="entry name" value="Carbon-nitrogen hydrolase"/>
    <property type="match status" value="1"/>
</dbReference>
<feature type="active site" description="Tele-AMP-histidine intermediate" evidence="11">
    <location>
        <position position="400"/>
    </location>
</feature>
<dbReference type="InterPro" id="IPR039383">
    <property type="entry name" value="FHIT"/>
</dbReference>
<dbReference type="SUPFAM" id="SSF56317">
    <property type="entry name" value="Carbon-nitrogen hydrolase"/>
    <property type="match status" value="1"/>
</dbReference>
<dbReference type="CDD" id="cd01275">
    <property type="entry name" value="FHIT"/>
    <property type="match status" value="1"/>
</dbReference>
<protein>
    <recommendedName>
        <fullName evidence="10">Nitrilase and fragile histidine triad fusion protein NitFhit</fullName>
        <ecNumber evidence="3">3.6.1.29</ecNumber>
    </recommendedName>
</protein>
<evidence type="ECO:0000256" key="11">
    <source>
        <dbReference type="PIRSR" id="PIRSR639383-1"/>
    </source>
</evidence>
<evidence type="ECO:0000256" key="13">
    <source>
        <dbReference type="PIRSR" id="PIRSR639383-3"/>
    </source>
</evidence>
<feature type="domain" description="HIT" evidence="16">
    <location>
        <begin position="306"/>
        <end position="413"/>
    </location>
</feature>
<organism evidence="17 18">
    <name type="scientific">Cinara cedri</name>
    <dbReference type="NCBI Taxonomy" id="506608"/>
    <lineage>
        <taxon>Eukaryota</taxon>
        <taxon>Metazoa</taxon>
        <taxon>Ecdysozoa</taxon>
        <taxon>Arthropoda</taxon>
        <taxon>Hexapoda</taxon>
        <taxon>Insecta</taxon>
        <taxon>Pterygota</taxon>
        <taxon>Neoptera</taxon>
        <taxon>Paraneoptera</taxon>
        <taxon>Hemiptera</taxon>
        <taxon>Sternorrhyncha</taxon>
        <taxon>Aphidomorpha</taxon>
        <taxon>Aphidoidea</taxon>
        <taxon>Aphididae</taxon>
        <taxon>Lachninae</taxon>
        <taxon>Cinara</taxon>
    </lineage>
</organism>
<dbReference type="GO" id="GO:0047710">
    <property type="term" value="F:bis(5'-adenosyl)-triphosphatase activity"/>
    <property type="evidence" value="ECO:0007669"/>
    <property type="project" value="UniProtKB-EC"/>
</dbReference>
<dbReference type="EMBL" id="CABPRJ010001911">
    <property type="protein sequence ID" value="VVC41048.1"/>
    <property type="molecule type" value="Genomic_DNA"/>
</dbReference>
<evidence type="ECO:0000256" key="9">
    <source>
        <dbReference type="ARBA" id="ARBA00061127"/>
    </source>
</evidence>
<feature type="binding site" evidence="12">
    <location>
        <position position="402"/>
    </location>
    <ligand>
        <name>substrate</name>
    </ligand>
</feature>
<keyword evidence="4" id="KW-0547">Nucleotide-binding</keyword>
<evidence type="ECO:0000256" key="8">
    <source>
        <dbReference type="ARBA" id="ARBA00057461"/>
    </source>
</evidence>
<dbReference type="Proteomes" id="UP000325440">
    <property type="component" value="Unassembled WGS sequence"/>
</dbReference>
<comment type="function">
    <text evidence="8">Cleaves A-5'-PPP-5'A to yield AMP and ADP.</text>
</comment>
<dbReference type="GO" id="GO:0016811">
    <property type="term" value="F:hydrolase activity, acting on carbon-nitrogen (but not peptide) bonds, in linear amides"/>
    <property type="evidence" value="ECO:0007669"/>
    <property type="project" value="InterPro"/>
</dbReference>
<dbReference type="PANTHER" id="PTHR23088:SF27">
    <property type="entry name" value="DEAMINATED GLUTATHIONE AMIDASE"/>
    <property type="match status" value="1"/>
</dbReference>
<comment type="catalytic activity">
    <reaction evidence="7">
        <text>P(1),P(3)-bis(5'-adenosyl) triphosphate + H2O = AMP + ADP + 2 H(+)</text>
        <dbReference type="Rhea" id="RHEA:13893"/>
        <dbReference type="ChEBI" id="CHEBI:15377"/>
        <dbReference type="ChEBI" id="CHEBI:15378"/>
        <dbReference type="ChEBI" id="CHEBI:58529"/>
        <dbReference type="ChEBI" id="CHEBI:456215"/>
        <dbReference type="ChEBI" id="CHEBI:456216"/>
        <dbReference type="EC" id="3.6.1.29"/>
    </reaction>
</comment>
<dbReference type="Pfam" id="PF01230">
    <property type="entry name" value="HIT"/>
    <property type="match status" value="1"/>
</dbReference>
<evidence type="ECO:0000256" key="12">
    <source>
        <dbReference type="PIRSR" id="PIRSR639383-2"/>
    </source>
</evidence>
<dbReference type="PANTHER" id="PTHR23088">
    <property type="entry name" value="NITRILASE-RELATED"/>
    <property type="match status" value="1"/>
</dbReference>
<dbReference type="EC" id="3.6.1.29" evidence="3"/>
<gene>
    <name evidence="17" type="ORF">CINCED_3A009336</name>
</gene>
<sequence>MSIRRFCSIYKNVLADMDNLIAVCQVSSTANKETNFQMCKSLITNAHKCGAQMIFLPEAFDYLEQDQTKSLELAESINGPLINNYKSLAKSLDIWLSLGGFHEKFSETKLRNTHLVINNKGEIAETYHKMHLYDVDIPSKHLKTCESSLIEAGNEISPPVKTPIGNVGLAICYDMRFSQMAIALSESGADILTYPSAFFFETGAYHWEVLLRSRAIETQSYVVAAAQTGKHSSVRKSWGHSMVVDPLGTVIAQCSEESGFILAPIDLSLITSVRQSMPIQSHRRYDIYPKIVSSTSYNESIKDSDEFKFGTATVKGLQVFYKTQFCLAFTNIKCVLPGHVLVAPQRIVAKFTELSKDEVNDLFLAVQKVEKVIEQIHNANSSTIVIQDGQDAGQTIKHVHVHIIPRKPGDFLVNDDIYRKLQDEKKCTDPMRSNDEMAQEAKLLRLYF</sequence>
<dbReference type="FunFam" id="3.30.428.10:FF:000011">
    <property type="entry name" value="Fragile histidine triad"/>
    <property type="match status" value="1"/>
</dbReference>
<accession>A0A5E4N8G8</accession>
<feature type="binding site" evidence="12">
    <location>
        <position position="387"/>
    </location>
    <ligand>
        <name>substrate</name>
    </ligand>
</feature>
<evidence type="ECO:0000256" key="6">
    <source>
        <dbReference type="ARBA" id="ARBA00023268"/>
    </source>
</evidence>
<dbReference type="InterPro" id="IPR045254">
    <property type="entry name" value="Nit1/2_C-N_Hydrolase"/>
</dbReference>
<dbReference type="InterPro" id="IPR036526">
    <property type="entry name" value="C-N_Hydrolase_sf"/>
</dbReference>
<evidence type="ECO:0000313" key="18">
    <source>
        <dbReference type="Proteomes" id="UP000325440"/>
    </source>
</evidence>
<name>A0A5E4N8G8_9HEMI</name>
<proteinExistence type="inferred from homology"/>
<dbReference type="FunFam" id="3.60.110.10:FF:000005">
    <property type="entry name" value="nitrilase homolog 1 isoform X1"/>
    <property type="match status" value="1"/>
</dbReference>
<reference evidence="17 18" key="1">
    <citation type="submission" date="2019-08" db="EMBL/GenBank/DDBJ databases">
        <authorList>
            <person name="Alioto T."/>
            <person name="Alioto T."/>
            <person name="Gomez Garrido J."/>
        </authorList>
    </citation>
    <scope>NUCLEOTIDE SEQUENCE [LARGE SCALE GENOMIC DNA]</scope>
</reference>
<evidence type="ECO:0000256" key="14">
    <source>
        <dbReference type="PROSITE-ProRule" id="PRU00464"/>
    </source>
</evidence>
<feature type="binding site" evidence="12">
    <location>
        <position position="331"/>
    </location>
    <ligand>
        <name>substrate</name>
    </ligand>
</feature>
<evidence type="ECO:0000313" key="17">
    <source>
        <dbReference type="EMBL" id="VVC41048.1"/>
    </source>
</evidence>
<feature type="domain" description="CN hydrolase" evidence="15">
    <location>
        <begin position="19"/>
        <end position="267"/>
    </location>
</feature>
<dbReference type="InterPro" id="IPR011146">
    <property type="entry name" value="HIT-like"/>
</dbReference>
<dbReference type="Gene3D" id="3.30.428.10">
    <property type="entry name" value="HIT-like"/>
    <property type="match status" value="1"/>
</dbReference>
<keyword evidence="18" id="KW-1185">Reference proteome</keyword>
<evidence type="ECO:0000259" key="16">
    <source>
        <dbReference type="PROSITE" id="PS51084"/>
    </source>
</evidence>
<dbReference type="InterPro" id="IPR019808">
    <property type="entry name" value="Histidine_triad_CS"/>
</dbReference>
<evidence type="ECO:0000256" key="1">
    <source>
        <dbReference type="ARBA" id="ARBA00001936"/>
    </source>
</evidence>
<evidence type="ECO:0000259" key="15">
    <source>
        <dbReference type="PROSITE" id="PS50263"/>
    </source>
</evidence>
<dbReference type="PROSITE" id="PS51084">
    <property type="entry name" value="HIT_2"/>
    <property type="match status" value="1"/>
</dbReference>
<keyword evidence="5 17" id="KW-0378">Hydrolase</keyword>
<comment type="similarity">
    <text evidence="9">In the N-terminal section; belongs to the UPF0012 family.</text>
</comment>
<dbReference type="PROSITE" id="PS50263">
    <property type="entry name" value="CN_HYDROLASE"/>
    <property type="match status" value="1"/>
</dbReference>
<evidence type="ECO:0000256" key="10">
    <source>
        <dbReference type="ARBA" id="ARBA00069577"/>
    </source>
</evidence>
<evidence type="ECO:0000256" key="5">
    <source>
        <dbReference type="ARBA" id="ARBA00022801"/>
    </source>
</evidence>
<feature type="short sequence motif" description="Histidine triad motif" evidence="14">
    <location>
        <begin position="398"/>
        <end position="402"/>
    </location>
</feature>